<feature type="non-terminal residue" evidence="2">
    <location>
        <position position="1"/>
    </location>
</feature>
<accession>A0A3M7PF95</accession>
<evidence type="ECO:0000313" key="3">
    <source>
        <dbReference type="Proteomes" id="UP000276133"/>
    </source>
</evidence>
<proteinExistence type="predicted"/>
<dbReference type="InterPro" id="IPR041588">
    <property type="entry name" value="Integrase_H2C2"/>
</dbReference>
<protein>
    <recommendedName>
        <fullName evidence="1">Integrase zinc-binding domain-containing protein</fullName>
    </recommendedName>
</protein>
<dbReference type="Proteomes" id="UP000276133">
    <property type="component" value="Unassembled WGS sequence"/>
</dbReference>
<dbReference type="Pfam" id="PF17921">
    <property type="entry name" value="Integrase_H2C2"/>
    <property type="match status" value="1"/>
</dbReference>
<dbReference type="EMBL" id="REGN01011160">
    <property type="protein sequence ID" value="RMZ97806.1"/>
    <property type="molecule type" value="Genomic_DNA"/>
</dbReference>
<evidence type="ECO:0000259" key="1">
    <source>
        <dbReference type="Pfam" id="PF17921"/>
    </source>
</evidence>
<evidence type="ECO:0000313" key="2">
    <source>
        <dbReference type="EMBL" id="RMZ97806.1"/>
    </source>
</evidence>
<feature type="non-terminal residue" evidence="2">
    <location>
        <position position="178"/>
    </location>
</feature>
<dbReference type="OrthoDB" id="425619at2759"/>
<feature type="domain" description="Integrase zinc-binding" evidence="1">
    <location>
        <begin position="16"/>
        <end position="52"/>
    </location>
</feature>
<keyword evidence="3" id="KW-1185">Reference proteome</keyword>
<comment type="caution">
    <text evidence="2">The sequence shown here is derived from an EMBL/GenBank/DDBJ whole genome shotgun (WGS) entry which is preliminary data.</text>
</comment>
<name>A0A3M7PF95_BRAPC</name>
<sequence>LYILKRKKLLEIPRINERDDIILKAHNFGHFRTESTYNRLKDNYFWYKMIEDKNMILYNECLMFKEILKLYSLLNDEYINHFTSNGDSITFYQPSYDGFLNTDGLITKTTKKRSTIIANENINYYTIDYLANKIKNFDAHHNPLILKNMDFLSLYQDTVKNEMLDEFLLTNNEDNTQA</sequence>
<dbReference type="AlphaFoldDB" id="A0A3M7PF95"/>
<gene>
    <name evidence="2" type="ORF">BpHYR1_049822</name>
</gene>
<dbReference type="Gene3D" id="1.10.340.70">
    <property type="match status" value="1"/>
</dbReference>
<organism evidence="2 3">
    <name type="scientific">Brachionus plicatilis</name>
    <name type="common">Marine rotifer</name>
    <name type="synonym">Brachionus muelleri</name>
    <dbReference type="NCBI Taxonomy" id="10195"/>
    <lineage>
        <taxon>Eukaryota</taxon>
        <taxon>Metazoa</taxon>
        <taxon>Spiralia</taxon>
        <taxon>Gnathifera</taxon>
        <taxon>Rotifera</taxon>
        <taxon>Eurotatoria</taxon>
        <taxon>Monogononta</taxon>
        <taxon>Pseudotrocha</taxon>
        <taxon>Ploima</taxon>
        <taxon>Brachionidae</taxon>
        <taxon>Brachionus</taxon>
    </lineage>
</organism>
<reference evidence="2 3" key="1">
    <citation type="journal article" date="2018" name="Sci. Rep.">
        <title>Genomic signatures of local adaptation to the degree of environmental predictability in rotifers.</title>
        <authorList>
            <person name="Franch-Gras L."/>
            <person name="Hahn C."/>
            <person name="Garcia-Roger E.M."/>
            <person name="Carmona M.J."/>
            <person name="Serra M."/>
            <person name="Gomez A."/>
        </authorList>
    </citation>
    <scope>NUCLEOTIDE SEQUENCE [LARGE SCALE GENOMIC DNA]</scope>
    <source>
        <strain evidence="2">HYR1</strain>
    </source>
</reference>